<dbReference type="CDD" id="cd10443">
    <property type="entry name" value="GIY-YIG_HE_Tlr8p_PBC-V_like"/>
    <property type="match status" value="1"/>
</dbReference>
<dbReference type="GO" id="GO:0016787">
    <property type="term" value="F:hydrolase activity"/>
    <property type="evidence" value="ECO:0007669"/>
    <property type="project" value="UniProtKB-KW"/>
</dbReference>
<dbReference type="Gene3D" id="3.40.1440.10">
    <property type="entry name" value="GIY-YIG endonuclease"/>
    <property type="match status" value="1"/>
</dbReference>
<dbReference type="InterPro" id="IPR006350">
    <property type="entry name" value="Intron_endoG1"/>
</dbReference>
<dbReference type="GO" id="GO:0004519">
    <property type="term" value="F:endonuclease activity"/>
    <property type="evidence" value="ECO:0007669"/>
    <property type="project" value="UniProtKB-KW"/>
</dbReference>
<dbReference type="InterPro" id="IPR010896">
    <property type="entry name" value="NUMOD1"/>
</dbReference>
<dbReference type="InterPro" id="IPR003647">
    <property type="entry name" value="Intron_nuc_1_rpt"/>
</dbReference>
<protein>
    <recommendedName>
        <fullName evidence="5">GIY-YIG domain-containing protein</fullName>
    </recommendedName>
</protein>
<evidence type="ECO:0000313" key="6">
    <source>
        <dbReference type="EMBL" id="QHS85096.1"/>
    </source>
</evidence>
<evidence type="ECO:0000256" key="1">
    <source>
        <dbReference type="ARBA" id="ARBA00010045"/>
    </source>
</evidence>
<dbReference type="NCBIfam" id="TIGR01453">
    <property type="entry name" value="grpIintron_endo"/>
    <property type="match status" value="1"/>
</dbReference>
<dbReference type="SUPFAM" id="SSF82771">
    <property type="entry name" value="GIY-YIG endonuclease"/>
    <property type="match status" value="1"/>
</dbReference>
<name>A0A6C0AZ68_9ZZZZ</name>
<dbReference type="InterPro" id="IPR035901">
    <property type="entry name" value="GIY-YIG_endonuc_sf"/>
</dbReference>
<evidence type="ECO:0000256" key="4">
    <source>
        <dbReference type="ARBA" id="ARBA00022801"/>
    </source>
</evidence>
<proteinExistence type="predicted"/>
<sequence>MGYIYLITNKLDGKQYIGQTIRKDINKRWNDYRNLAKKQIGSYFYNALKKYNPINFKFQIICICFDEDCNKYEEYYIKNMNTLVPYGYNLRLGGKNGKQHPESIEKRRIANTGKKRSEEHIFRAEKSPNFGKILSEEQKRKISSSYTKERKKLQSIIMKERYKNSILIKRNIQGLQKGLEKLRKKVNCYNLDNELINSYESLSEASRKTGAMHQAISKCCSGKYKNYKSAGGFIWKYANEN</sequence>
<feature type="domain" description="GIY-YIG" evidence="5">
    <location>
        <begin position="1"/>
        <end position="90"/>
    </location>
</feature>
<dbReference type="SMART" id="SM00497">
    <property type="entry name" value="IENR1"/>
    <property type="match status" value="1"/>
</dbReference>
<dbReference type="InterPro" id="IPR003611">
    <property type="entry name" value="NUMOD3"/>
</dbReference>
<dbReference type="AlphaFoldDB" id="A0A6C0AZ68"/>
<dbReference type="GO" id="GO:0003677">
    <property type="term" value="F:DNA binding"/>
    <property type="evidence" value="ECO:0007669"/>
    <property type="project" value="InterPro"/>
</dbReference>
<keyword evidence="2" id="KW-0540">Nuclease</keyword>
<evidence type="ECO:0000256" key="3">
    <source>
        <dbReference type="ARBA" id="ARBA00022759"/>
    </source>
</evidence>
<dbReference type="InterPro" id="IPR036388">
    <property type="entry name" value="WH-like_DNA-bd_sf"/>
</dbReference>
<evidence type="ECO:0000256" key="2">
    <source>
        <dbReference type="ARBA" id="ARBA00022722"/>
    </source>
</evidence>
<accession>A0A6C0AZ68</accession>
<keyword evidence="4" id="KW-0378">Hydrolase</keyword>
<evidence type="ECO:0000259" key="5">
    <source>
        <dbReference type="PROSITE" id="PS50164"/>
    </source>
</evidence>
<comment type="similarity">
    <text evidence="1">To endonucleases of group I introns of fungi and phage.</text>
</comment>
<keyword evidence="3" id="KW-0255">Endonuclease</keyword>
<reference evidence="6" key="1">
    <citation type="journal article" date="2020" name="Nature">
        <title>Giant virus diversity and host interactions through global metagenomics.</title>
        <authorList>
            <person name="Schulz F."/>
            <person name="Roux S."/>
            <person name="Paez-Espino D."/>
            <person name="Jungbluth S."/>
            <person name="Walsh D.A."/>
            <person name="Denef V.J."/>
            <person name="McMahon K.D."/>
            <person name="Konstantinidis K.T."/>
            <person name="Eloe-Fadrosh E.A."/>
            <person name="Kyrpides N.C."/>
            <person name="Woyke T."/>
        </authorList>
    </citation>
    <scope>NUCLEOTIDE SEQUENCE</scope>
    <source>
        <strain evidence="6">GVMAG-M-3300009182-67</strain>
    </source>
</reference>
<dbReference type="EMBL" id="MN739040">
    <property type="protein sequence ID" value="QHS85096.1"/>
    <property type="molecule type" value="Genomic_DNA"/>
</dbReference>
<dbReference type="PROSITE" id="PS50164">
    <property type="entry name" value="GIY_YIG"/>
    <property type="match status" value="1"/>
</dbReference>
<dbReference type="SUPFAM" id="SSF64496">
    <property type="entry name" value="DNA-binding domain of intron-encoded endonucleases"/>
    <property type="match status" value="1"/>
</dbReference>
<dbReference type="Pfam" id="PF07453">
    <property type="entry name" value="NUMOD1"/>
    <property type="match status" value="1"/>
</dbReference>
<dbReference type="Pfam" id="PF07460">
    <property type="entry name" value="NUMOD3"/>
    <property type="match status" value="1"/>
</dbReference>
<dbReference type="Pfam" id="PF01541">
    <property type="entry name" value="GIY-YIG"/>
    <property type="match status" value="1"/>
</dbReference>
<dbReference type="SMART" id="SM00465">
    <property type="entry name" value="GIYc"/>
    <property type="match status" value="1"/>
</dbReference>
<dbReference type="Gene3D" id="1.10.10.10">
    <property type="entry name" value="Winged helix-like DNA-binding domain superfamily/Winged helix DNA-binding domain"/>
    <property type="match status" value="1"/>
</dbReference>
<dbReference type="InterPro" id="IPR000305">
    <property type="entry name" value="GIY-YIG_endonuc"/>
</dbReference>
<organism evidence="6">
    <name type="scientific">viral metagenome</name>
    <dbReference type="NCBI Taxonomy" id="1070528"/>
    <lineage>
        <taxon>unclassified sequences</taxon>
        <taxon>metagenomes</taxon>
        <taxon>organismal metagenomes</taxon>
    </lineage>
</organism>